<feature type="domain" description="Peptidase S9 prolyl oligopeptidase catalytic" evidence="2">
    <location>
        <begin position="738"/>
        <end position="856"/>
    </location>
</feature>
<evidence type="ECO:0000313" key="5">
    <source>
        <dbReference type="Proteomes" id="UP001152747"/>
    </source>
</evidence>
<dbReference type="InterPro" id="IPR002469">
    <property type="entry name" value="Peptidase_S9B_N"/>
</dbReference>
<dbReference type="Pfam" id="PF00326">
    <property type="entry name" value="Peptidase_S9"/>
    <property type="match status" value="2"/>
</dbReference>
<evidence type="ECO:0000259" key="3">
    <source>
        <dbReference type="Pfam" id="PF00930"/>
    </source>
</evidence>
<dbReference type="SUPFAM" id="SSF53474">
    <property type="entry name" value="alpha/beta-Hydrolases"/>
    <property type="match status" value="1"/>
</dbReference>
<sequence>MPPREIEPTPNASWASLINHAKITRNEIRTALQQNFCKTAIVMTNDGCKIFSLGSTLNQTNQTLLSVDIPIHILSPQNKSTTHTQNSYAEIAELKLQPVFKQDPFRVTAPSAEFSLMCERQRSNVVNGLTEYHIQDGNMLLLAGDQVYKYCSNSNDLTTIPIGKCTSTQTIQMEVETIHGCSNQTPPPTTSNMRQSEPSSSSNYVSDAKICPINSNLIAYVLNKQVFIEHNGELLFSTKSSGEHISNGVPPYICMEELERFEGIWWSKSTQRLLYEQVDETVVEEVTFVINGSKPPAPMKYPRAGTGNATSTLRMIIINDKNQVVDVGLKVDLKTIYPSFEYITRAGFFADGKTVWVQLMNRSQRECVLVLIPETDFNIPNEVLLYQDKAAFSPIYSSTKYVSNNDCDYGTWVSPAGVILQNSTIVHKVTSDHWVNVNNAIVPLSFDNVQNPIYRFTYCIEQPFGSQLNLISAKIDRTGSIENHVQPLMEADHSICKSIQVKVDEKRKLVYYVANESHPTEWNVCVSSYASQTINSKRLTEKGLSFRYERSNSNLAVDFDIGFVCWITSCKKPHACRFYAFRYNKNHNGVCLPDATYVAEISIPGSPDPRALVPREQPEIHAYSSPITGVTHYAMVLKPDNFNANKKYPVLHYVYGGPGIQIVHNDFLTWVPFIKYTRLGYIVVMIDNRGSANRGEDFEKQISMTLGSVELTDQIEGITILNELIGNCMDMDRVIVHEIYKGAIAGGAVTDWKFYDTAYTERYMGYPVHDPLYYQSSILRLVDRLPNEPNRLMIIHGLLDENVHFSHCSQLIDFCNHRGKAYDLLIFPHERHGIRNAESAAYMDARMMFFMQKSLNEPEPSEW</sequence>
<dbReference type="GO" id="GO:0006508">
    <property type="term" value="P:proteolysis"/>
    <property type="evidence" value="ECO:0007669"/>
    <property type="project" value="InterPro"/>
</dbReference>
<protein>
    <recommendedName>
        <fullName evidence="6">Peptidase S9 prolyl oligopeptidase catalytic domain-containing protein</fullName>
    </recommendedName>
</protein>
<reference evidence="4" key="1">
    <citation type="submission" date="2022-11" db="EMBL/GenBank/DDBJ databases">
        <authorList>
            <person name="Kikuchi T."/>
        </authorList>
    </citation>
    <scope>NUCLEOTIDE SEQUENCE</scope>
    <source>
        <strain evidence="4">PS1010</strain>
    </source>
</reference>
<feature type="region of interest" description="Disordered" evidence="1">
    <location>
        <begin position="181"/>
        <end position="203"/>
    </location>
</feature>
<feature type="domain" description="Peptidase S9 prolyl oligopeptidase catalytic" evidence="2">
    <location>
        <begin position="677"/>
        <end position="736"/>
    </location>
</feature>
<dbReference type="Gene3D" id="3.40.50.1820">
    <property type="entry name" value="alpha/beta hydrolase"/>
    <property type="match status" value="2"/>
</dbReference>
<proteinExistence type="predicted"/>
<dbReference type="PANTHER" id="PTHR11731">
    <property type="entry name" value="PROTEASE FAMILY S9B,C DIPEPTIDYL-PEPTIDASE IV-RELATED"/>
    <property type="match status" value="1"/>
</dbReference>
<dbReference type="GO" id="GO:0008239">
    <property type="term" value="F:dipeptidyl-peptidase activity"/>
    <property type="evidence" value="ECO:0007669"/>
    <property type="project" value="TreeGrafter"/>
</dbReference>
<dbReference type="AlphaFoldDB" id="A0A9P1I597"/>
<feature type="domain" description="Dipeptidylpeptidase IV N-terminal" evidence="3">
    <location>
        <begin position="197"/>
        <end position="542"/>
    </location>
</feature>
<evidence type="ECO:0008006" key="6">
    <source>
        <dbReference type="Google" id="ProtNLM"/>
    </source>
</evidence>
<dbReference type="SUPFAM" id="SSF82171">
    <property type="entry name" value="DPP6 N-terminal domain-like"/>
    <property type="match status" value="1"/>
</dbReference>
<evidence type="ECO:0000313" key="4">
    <source>
        <dbReference type="EMBL" id="CAI5438542.1"/>
    </source>
</evidence>
<evidence type="ECO:0000256" key="1">
    <source>
        <dbReference type="SAM" id="MobiDB-lite"/>
    </source>
</evidence>
<dbReference type="GO" id="GO:0008236">
    <property type="term" value="F:serine-type peptidase activity"/>
    <property type="evidence" value="ECO:0007669"/>
    <property type="project" value="InterPro"/>
</dbReference>
<keyword evidence="5" id="KW-1185">Reference proteome</keyword>
<dbReference type="PANTHER" id="PTHR11731:SF193">
    <property type="entry name" value="DIPEPTIDYL PEPTIDASE 9"/>
    <property type="match status" value="1"/>
</dbReference>
<dbReference type="Pfam" id="PF00930">
    <property type="entry name" value="DPPIV_N"/>
    <property type="match status" value="1"/>
</dbReference>
<dbReference type="InterPro" id="IPR001375">
    <property type="entry name" value="Peptidase_S9_cat"/>
</dbReference>
<comment type="caution">
    <text evidence="4">The sequence shown here is derived from an EMBL/GenBank/DDBJ whole genome shotgun (WGS) entry which is preliminary data.</text>
</comment>
<gene>
    <name evidence="4" type="ORF">CAMP_LOCUS1179</name>
</gene>
<name>A0A9P1I597_9PELO</name>
<accession>A0A9P1I597</accession>
<dbReference type="Gene3D" id="2.140.10.30">
    <property type="entry name" value="Dipeptidylpeptidase IV, N-terminal domain"/>
    <property type="match status" value="1"/>
</dbReference>
<organism evidence="4 5">
    <name type="scientific">Caenorhabditis angaria</name>
    <dbReference type="NCBI Taxonomy" id="860376"/>
    <lineage>
        <taxon>Eukaryota</taxon>
        <taxon>Metazoa</taxon>
        <taxon>Ecdysozoa</taxon>
        <taxon>Nematoda</taxon>
        <taxon>Chromadorea</taxon>
        <taxon>Rhabditida</taxon>
        <taxon>Rhabditina</taxon>
        <taxon>Rhabditomorpha</taxon>
        <taxon>Rhabditoidea</taxon>
        <taxon>Rhabditidae</taxon>
        <taxon>Peloderinae</taxon>
        <taxon>Caenorhabditis</taxon>
    </lineage>
</organism>
<dbReference type="EMBL" id="CANHGI010000001">
    <property type="protein sequence ID" value="CAI5438542.1"/>
    <property type="molecule type" value="Genomic_DNA"/>
</dbReference>
<dbReference type="InterPro" id="IPR029058">
    <property type="entry name" value="AB_hydrolase_fold"/>
</dbReference>
<dbReference type="OrthoDB" id="16520at2759"/>
<dbReference type="InterPro" id="IPR050278">
    <property type="entry name" value="Serine_Prot_S9B/DPPIV"/>
</dbReference>
<dbReference type="Proteomes" id="UP001152747">
    <property type="component" value="Unassembled WGS sequence"/>
</dbReference>
<evidence type="ECO:0000259" key="2">
    <source>
        <dbReference type="Pfam" id="PF00326"/>
    </source>
</evidence>